<sequence length="517" mass="57576">MHTPTSDPPGVSLAPDTADSGAEAFHMPPASELGHPANRDKPYPLTLVPFDIANPPQHEEFLMIRPYDDIVSRYKLRDYWVEVYEAGRIGEGVEYEDTFVLPYLRSFYQELEALKFLKARRGKLLQIFPTTFTTSFRLDLDIYIRPGDMVKDTLDGNDVEAKEARKRKGKEEQSVSIVTSTTAKSRMPDVGLVGQSSGAKISTGRSEREFILYSINHIKWSPMVQNVSDQAEKRHLDDINLRCALLDALFQTLYHLHNAYRVAGCRLAIAWANEFFTRMVNVTGKCGPQRILVEASPKSMAMSSKRLPNCAADGLNLDDLITLVHDDDWEAPNSLIRDHDDWHYDEEAKYRLDATILMTLATTTHATTLGDVAVSGGSKRGREVDHDEYQESSLPSKRSRYARQGVDDDSFVGPVDDSAYLPTQSQSENILRPPSRPASSPAVASSALSPNRTVATNSVIDEASLELEFPSEDWTHGDYAGALEKTGTKVLLVGPQEMDVLLARAARQGWAEALKVE</sequence>
<accession>A0A1E3IFT1</accession>
<protein>
    <submittedName>
        <fullName evidence="2">Uncharacterized protein</fullName>
    </submittedName>
</protein>
<dbReference type="OrthoDB" id="2576405at2759"/>
<reference evidence="2 3" key="1">
    <citation type="submission" date="2016-06" db="EMBL/GenBank/DDBJ databases">
        <title>Evolution of pathogenesis and genome organization in the Tremellales.</title>
        <authorList>
            <person name="Cuomo C."/>
            <person name="Litvintseva A."/>
            <person name="Heitman J."/>
            <person name="Chen Y."/>
            <person name="Sun S."/>
            <person name="Springer D."/>
            <person name="Dromer F."/>
            <person name="Young S."/>
            <person name="Zeng Q."/>
            <person name="Chapman S."/>
            <person name="Gujja S."/>
            <person name="Saif S."/>
            <person name="Birren B."/>
        </authorList>
    </citation>
    <scope>NUCLEOTIDE SEQUENCE [LARGE SCALE GENOMIC DNA]</scope>
    <source>
        <strain evidence="2 3">CBS 7118</strain>
    </source>
</reference>
<evidence type="ECO:0000256" key="1">
    <source>
        <dbReference type="SAM" id="MobiDB-lite"/>
    </source>
</evidence>
<dbReference type="GeneID" id="30196223"/>
<dbReference type="Proteomes" id="UP000094819">
    <property type="component" value="Unassembled WGS sequence"/>
</dbReference>
<feature type="region of interest" description="Disordered" evidence="1">
    <location>
        <begin position="371"/>
        <end position="451"/>
    </location>
</feature>
<organism evidence="2 3">
    <name type="scientific">Cryptococcus wingfieldii CBS 7118</name>
    <dbReference type="NCBI Taxonomy" id="1295528"/>
    <lineage>
        <taxon>Eukaryota</taxon>
        <taxon>Fungi</taxon>
        <taxon>Dikarya</taxon>
        <taxon>Basidiomycota</taxon>
        <taxon>Agaricomycotina</taxon>
        <taxon>Tremellomycetes</taxon>
        <taxon>Tremellales</taxon>
        <taxon>Cryptococcaceae</taxon>
        <taxon>Cryptococcus</taxon>
    </lineage>
</organism>
<feature type="region of interest" description="Disordered" evidence="1">
    <location>
        <begin position="1"/>
        <end position="38"/>
    </location>
</feature>
<gene>
    <name evidence="2" type="ORF">L198_07012</name>
</gene>
<keyword evidence="3" id="KW-1185">Reference proteome</keyword>
<feature type="compositionally biased region" description="Low complexity" evidence="1">
    <location>
        <begin position="431"/>
        <end position="450"/>
    </location>
</feature>
<proteinExistence type="predicted"/>
<dbReference type="EMBL" id="AWGH01000028">
    <property type="protein sequence ID" value="ODN87388.1"/>
    <property type="molecule type" value="Genomic_DNA"/>
</dbReference>
<evidence type="ECO:0000313" key="3">
    <source>
        <dbReference type="Proteomes" id="UP000094819"/>
    </source>
</evidence>
<name>A0A1E3IFT1_9TREE</name>
<feature type="compositionally biased region" description="Basic and acidic residues" evidence="1">
    <location>
        <begin position="380"/>
        <end position="389"/>
    </location>
</feature>
<comment type="caution">
    <text evidence="2">The sequence shown here is derived from an EMBL/GenBank/DDBJ whole genome shotgun (WGS) entry which is preliminary data.</text>
</comment>
<evidence type="ECO:0000313" key="2">
    <source>
        <dbReference type="EMBL" id="ODN87388.1"/>
    </source>
</evidence>
<dbReference type="AlphaFoldDB" id="A0A1E3IFT1"/>
<dbReference type="RefSeq" id="XP_019028948.1">
    <property type="nucleotide sequence ID" value="XM_019179030.1"/>
</dbReference>